<proteinExistence type="predicted"/>
<dbReference type="Gene3D" id="1.10.287.860">
    <property type="entry name" value="Nucleotidyltransferase"/>
    <property type="match status" value="1"/>
</dbReference>
<dbReference type="HOGENOM" id="CLU_077095_2_1_9"/>
<dbReference type="Pfam" id="PF04607">
    <property type="entry name" value="RelA_SpoT"/>
    <property type="match status" value="1"/>
</dbReference>
<organism evidence="3 4">
    <name type="scientific">Brevibacillus panacihumi W25</name>
    <dbReference type="NCBI Taxonomy" id="1408254"/>
    <lineage>
        <taxon>Bacteria</taxon>
        <taxon>Bacillati</taxon>
        <taxon>Bacillota</taxon>
        <taxon>Bacilli</taxon>
        <taxon>Bacillales</taxon>
        <taxon>Paenibacillaceae</taxon>
        <taxon>Brevibacillus</taxon>
    </lineage>
</organism>
<comment type="caution">
    <text evidence="3">The sequence shown here is derived from an EMBL/GenBank/DDBJ whole genome shotgun (WGS) entry which is preliminary data.</text>
</comment>
<accession>V6M4K5</accession>
<reference evidence="3 4" key="1">
    <citation type="journal article" date="2014" name="Genome Announc.">
        <title>Draft Genome Sequence of Brevibacillus panacihumi Strain W25, a Halotolerant Hydrocarbon-Degrading Bacterium.</title>
        <authorList>
            <person name="Wang X."/>
            <person name="Jin D."/>
            <person name="Zhou L."/>
            <person name="Wu L."/>
            <person name="An W."/>
            <person name="Chen Y."/>
            <person name="Zhao L."/>
        </authorList>
    </citation>
    <scope>NUCLEOTIDE SEQUENCE [LARGE SCALE GENOMIC DNA]</scope>
    <source>
        <strain evidence="3 4">W25</strain>
    </source>
</reference>
<comment type="pathway">
    <text evidence="1">Purine metabolism; ppGpp biosynthesis; ppGpp from GTP: step 1/2.</text>
</comment>
<dbReference type="EMBL" id="AYJU01000017">
    <property type="protein sequence ID" value="EST53252.1"/>
    <property type="molecule type" value="Genomic_DNA"/>
</dbReference>
<keyword evidence="4" id="KW-1185">Reference proteome</keyword>
<dbReference type="PANTHER" id="PTHR47837:SF2">
    <property type="entry name" value="GTP PYROPHOSPHOKINASE YWAC"/>
    <property type="match status" value="1"/>
</dbReference>
<dbReference type="PATRIC" id="fig|1408254.3.peg.4037"/>
<name>V6M4K5_9BACL</name>
<dbReference type="InterPro" id="IPR043519">
    <property type="entry name" value="NT_sf"/>
</dbReference>
<dbReference type="Proteomes" id="UP000017973">
    <property type="component" value="Unassembled WGS sequence"/>
</dbReference>
<dbReference type="InterPro" id="IPR052366">
    <property type="entry name" value="GTP_Pyrophosphokinase"/>
</dbReference>
<dbReference type="GO" id="GO:0016301">
    <property type="term" value="F:kinase activity"/>
    <property type="evidence" value="ECO:0007669"/>
    <property type="project" value="UniProtKB-KW"/>
</dbReference>
<evidence type="ECO:0000256" key="1">
    <source>
        <dbReference type="ARBA" id="ARBA00004976"/>
    </source>
</evidence>
<evidence type="ECO:0000259" key="2">
    <source>
        <dbReference type="SMART" id="SM00954"/>
    </source>
</evidence>
<dbReference type="PANTHER" id="PTHR47837">
    <property type="entry name" value="GTP PYROPHOSPHOKINASE YJBM"/>
    <property type="match status" value="1"/>
</dbReference>
<dbReference type="SUPFAM" id="SSF81301">
    <property type="entry name" value="Nucleotidyltransferase"/>
    <property type="match status" value="1"/>
</dbReference>
<gene>
    <name evidence="3" type="ORF">T458_20595</name>
</gene>
<dbReference type="UniPathway" id="UPA00908">
    <property type="reaction ID" value="UER00884"/>
</dbReference>
<dbReference type="STRING" id="1408254.T458_20595"/>
<evidence type="ECO:0000313" key="3">
    <source>
        <dbReference type="EMBL" id="EST53252.1"/>
    </source>
</evidence>
<protein>
    <submittedName>
        <fullName evidence="3">GTP pyrophosphokinase</fullName>
    </submittedName>
</protein>
<dbReference type="GO" id="GO:0015970">
    <property type="term" value="P:guanosine tetraphosphate biosynthetic process"/>
    <property type="evidence" value="ECO:0007669"/>
    <property type="project" value="UniProtKB-UniPathway"/>
</dbReference>
<dbReference type="InterPro" id="IPR007685">
    <property type="entry name" value="RelA_SpoT"/>
</dbReference>
<dbReference type="AlphaFoldDB" id="V6M4K5"/>
<feature type="domain" description="RelA/SpoT" evidence="2">
    <location>
        <begin position="61"/>
        <end position="183"/>
    </location>
</feature>
<dbReference type="CDD" id="cd05399">
    <property type="entry name" value="NT_Rel-Spo_like"/>
    <property type="match status" value="1"/>
</dbReference>
<dbReference type="eggNOG" id="COG2357">
    <property type="taxonomic scope" value="Bacteria"/>
</dbReference>
<keyword evidence="3" id="KW-0808">Transferase</keyword>
<dbReference type="SMART" id="SM00954">
    <property type="entry name" value="RelA_SpoT"/>
    <property type="match status" value="1"/>
</dbReference>
<dbReference type="Gene3D" id="3.30.460.10">
    <property type="entry name" value="Beta Polymerase, domain 2"/>
    <property type="match status" value="1"/>
</dbReference>
<keyword evidence="3" id="KW-0418">Kinase</keyword>
<evidence type="ECO:0000313" key="4">
    <source>
        <dbReference type="Proteomes" id="UP000017973"/>
    </source>
</evidence>
<sequence length="259" mass="30354">MLNDKDVGVTGRRDESVHKLDWELYLLPFEQAVEEIKVKLKNIRNELRKRKEHSPIEFAMGRVKSIPSNYNKANRLQFPIDENICWEIRDIAGVRVICQFIEDIPAVVEMIRKRQDMRVYLEKDYVTTPKESGYRGYHLAVEYPLNMADGQVTIPVEIQIRTLGMNFWATIEHSLNYKYEGILPSNVRQRLIEAAKASYKLDSEMNNIRDEIKEAQAEFTQKEVPMDSLLSLVEIDLDVDEEYEEMNLEEGIETNDEKH</sequence>